<dbReference type="Pfam" id="PF14786">
    <property type="entry name" value="Death_2"/>
    <property type="match status" value="1"/>
</dbReference>
<protein>
    <recommendedName>
        <fullName evidence="1">Tube Death domain-containing protein</fullName>
    </recommendedName>
</protein>
<sequence length="170" mass="19494">MNAELEIRKLPLAVKFKIVEYLEEEESWKKLMSIIPCALSNDYQCDISLNNPPKYQSQHFHIIQNASNLLKRFCSEILLREWGTSGQIRPTLGHLKYLLEKAQLFHAADFVTVDLLKQEPTRPTKGPAAPIVLKLEELEDNVPNNIPHLTSLLASDLLNSEYEIHFSSQQ</sequence>
<dbReference type="Proteomes" id="UP001168821">
    <property type="component" value="Unassembled WGS sequence"/>
</dbReference>
<proteinExistence type="predicted"/>
<dbReference type="EMBL" id="JALNTZ010000008">
    <property type="protein sequence ID" value="KAJ3642117.1"/>
    <property type="molecule type" value="Genomic_DNA"/>
</dbReference>
<dbReference type="InterPro" id="IPR029397">
    <property type="entry name" value="Tube_Death"/>
</dbReference>
<dbReference type="CDD" id="cd08308">
    <property type="entry name" value="Death_Tube"/>
    <property type="match status" value="1"/>
</dbReference>
<name>A0AA38HSV3_9CUCU</name>
<dbReference type="SUPFAM" id="SSF47986">
    <property type="entry name" value="DEATH domain"/>
    <property type="match status" value="1"/>
</dbReference>
<gene>
    <name evidence="2" type="ORF">Zmor_024930</name>
</gene>
<accession>A0AA38HSV3</accession>
<reference evidence="2" key="1">
    <citation type="journal article" date="2023" name="G3 (Bethesda)">
        <title>Whole genome assemblies of Zophobas morio and Tenebrio molitor.</title>
        <authorList>
            <person name="Kaur S."/>
            <person name="Stinson S.A."/>
            <person name="diCenzo G.C."/>
        </authorList>
    </citation>
    <scope>NUCLEOTIDE SEQUENCE</scope>
    <source>
        <strain evidence="2">QUZm001</strain>
    </source>
</reference>
<organism evidence="2 3">
    <name type="scientific">Zophobas morio</name>
    <dbReference type="NCBI Taxonomy" id="2755281"/>
    <lineage>
        <taxon>Eukaryota</taxon>
        <taxon>Metazoa</taxon>
        <taxon>Ecdysozoa</taxon>
        <taxon>Arthropoda</taxon>
        <taxon>Hexapoda</taxon>
        <taxon>Insecta</taxon>
        <taxon>Pterygota</taxon>
        <taxon>Neoptera</taxon>
        <taxon>Endopterygota</taxon>
        <taxon>Coleoptera</taxon>
        <taxon>Polyphaga</taxon>
        <taxon>Cucujiformia</taxon>
        <taxon>Tenebrionidae</taxon>
        <taxon>Zophobas</taxon>
    </lineage>
</organism>
<keyword evidence="3" id="KW-1185">Reference proteome</keyword>
<evidence type="ECO:0000313" key="3">
    <source>
        <dbReference type="Proteomes" id="UP001168821"/>
    </source>
</evidence>
<dbReference type="Gene3D" id="1.10.533.10">
    <property type="entry name" value="Death Domain, Fas"/>
    <property type="match status" value="1"/>
</dbReference>
<evidence type="ECO:0000259" key="1">
    <source>
        <dbReference type="Pfam" id="PF14786"/>
    </source>
</evidence>
<evidence type="ECO:0000313" key="2">
    <source>
        <dbReference type="EMBL" id="KAJ3642117.1"/>
    </source>
</evidence>
<dbReference type="AlphaFoldDB" id="A0AA38HSV3"/>
<feature type="domain" description="Tube Death" evidence="1">
    <location>
        <begin position="6"/>
        <end position="133"/>
    </location>
</feature>
<comment type="caution">
    <text evidence="2">The sequence shown here is derived from an EMBL/GenBank/DDBJ whole genome shotgun (WGS) entry which is preliminary data.</text>
</comment>
<dbReference type="InterPro" id="IPR011029">
    <property type="entry name" value="DEATH-like_dom_sf"/>
</dbReference>